<dbReference type="Pfam" id="PF00100">
    <property type="entry name" value="Zona_pellucida"/>
    <property type="match status" value="1"/>
</dbReference>
<dbReference type="InterPro" id="IPR036772">
    <property type="entry name" value="SRCR-like_dom_sf"/>
</dbReference>
<feature type="domain" description="EGF-like" evidence="13">
    <location>
        <begin position="130"/>
        <end position="167"/>
    </location>
</feature>
<dbReference type="GO" id="GO:0016020">
    <property type="term" value="C:membrane"/>
    <property type="evidence" value="ECO:0007669"/>
    <property type="project" value="UniProtKB-SubCell"/>
</dbReference>
<dbReference type="Gene3D" id="2.10.25.10">
    <property type="entry name" value="Laminin"/>
    <property type="match status" value="2"/>
</dbReference>
<evidence type="ECO:0000256" key="3">
    <source>
        <dbReference type="ARBA" id="ARBA00022729"/>
    </source>
</evidence>
<dbReference type="InterPro" id="IPR018097">
    <property type="entry name" value="EGF_Ca-bd_CS"/>
</dbReference>
<dbReference type="InterPro" id="IPR001190">
    <property type="entry name" value="SRCR"/>
</dbReference>
<dbReference type="GO" id="GO:0005509">
    <property type="term" value="F:calcium ion binding"/>
    <property type="evidence" value="ECO:0007669"/>
    <property type="project" value="InterPro"/>
</dbReference>
<feature type="chain" id="PRO_5007674203" evidence="12">
    <location>
        <begin position="17"/>
        <end position="546"/>
    </location>
</feature>
<dbReference type="CDD" id="cd00054">
    <property type="entry name" value="EGF_CA"/>
    <property type="match status" value="2"/>
</dbReference>
<dbReference type="InterPro" id="IPR055355">
    <property type="entry name" value="ZP-C"/>
</dbReference>
<dbReference type="SMART" id="SM00179">
    <property type="entry name" value="EGF_CA"/>
    <property type="match status" value="2"/>
</dbReference>
<evidence type="ECO:0000259" key="14">
    <source>
        <dbReference type="PROSITE" id="PS50287"/>
    </source>
</evidence>
<evidence type="ECO:0000256" key="1">
    <source>
        <dbReference type="ARBA" id="ARBA00004167"/>
    </source>
</evidence>
<evidence type="ECO:0000256" key="5">
    <source>
        <dbReference type="ARBA" id="ARBA00022989"/>
    </source>
</evidence>
<dbReference type="PANTHER" id="PTHR14002">
    <property type="entry name" value="ENDOGLIN/TGF-BETA RECEPTOR TYPE III"/>
    <property type="match status" value="1"/>
</dbReference>
<protein>
    <submittedName>
        <fullName evidence="16">Uncharacterized protein</fullName>
    </submittedName>
</protein>
<dbReference type="Gene3D" id="3.10.250.10">
    <property type="entry name" value="SRCR-like domain"/>
    <property type="match status" value="1"/>
</dbReference>
<dbReference type="PROSITE" id="PS50026">
    <property type="entry name" value="EGF_3"/>
    <property type="match status" value="1"/>
</dbReference>
<dbReference type="PROSITE" id="PS01187">
    <property type="entry name" value="EGF_CA"/>
    <property type="match status" value="1"/>
</dbReference>
<feature type="disulfide bond" evidence="9">
    <location>
        <begin position="157"/>
        <end position="166"/>
    </location>
</feature>
<proteinExistence type="evidence at transcript level"/>
<dbReference type="Pfam" id="PF00530">
    <property type="entry name" value="SRCR"/>
    <property type="match status" value="1"/>
</dbReference>
<dbReference type="AlphaFoldDB" id="I6TUB8"/>
<keyword evidence="6 11" id="KW-0472">Membrane</keyword>
<dbReference type="InterPro" id="IPR001507">
    <property type="entry name" value="ZP_dom"/>
</dbReference>
<dbReference type="SMART" id="SM00181">
    <property type="entry name" value="EGF"/>
    <property type="match status" value="2"/>
</dbReference>
<organism evidence="16">
    <name type="scientific">Haliotis diversicolor</name>
    <name type="common">Abalone</name>
    <name type="synonym">Sulculus diversicolor</name>
    <dbReference type="NCBI Taxonomy" id="36095"/>
    <lineage>
        <taxon>Eukaryota</taxon>
        <taxon>Metazoa</taxon>
        <taxon>Spiralia</taxon>
        <taxon>Lophotrochozoa</taxon>
        <taxon>Mollusca</taxon>
        <taxon>Gastropoda</taxon>
        <taxon>Vetigastropoda</taxon>
        <taxon>Lepetellida</taxon>
        <taxon>Haliotoidea</taxon>
        <taxon>Haliotidae</taxon>
        <taxon>Haliotis</taxon>
    </lineage>
</organism>
<dbReference type="PRINTS" id="PR00258">
    <property type="entry name" value="SPERACTRCPTR"/>
</dbReference>
<feature type="domain" description="SRCR" evidence="14">
    <location>
        <begin position="27"/>
        <end position="130"/>
    </location>
</feature>
<evidence type="ECO:0000256" key="11">
    <source>
        <dbReference type="SAM" id="Phobius"/>
    </source>
</evidence>
<dbReference type="SMR" id="I6TUB8"/>
<evidence type="ECO:0000256" key="7">
    <source>
        <dbReference type="ARBA" id="ARBA00023157"/>
    </source>
</evidence>
<dbReference type="Gene3D" id="2.60.40.3210">
    <property type="entry name" value="Zona pellucida, ZP-N domain"/>
    <property type="match status" value="1"/>
</dbReference>
<feature type="domain" description="ZP" evidence="15">
    <location>
        <begin position="217"/>
        <end position="460"/>
    </location>
</feature>
<dbReference type="EMBL" id="JQ906782">
    <property type="protein sequence ID" value="AFM78690.1"/>
    <property type="molecule type" value="Genomic_DNA"/>
</dbReference>
<evidence type="ECO:0000256" key="2">
    <source>
        <dbReference type="ARBA" id="ARBA00022692"/>
    </source>
</evidence>
<keyword evidence="7 10" id="KW-1015">Disulfide bond</keyword>
<keyword evidence="5 11" id="KW-1133">Transmembrane helix</keyword>
<dbReference type="InterPro" id="IPR000742">
    <property type="entry name" value="EGF"/>
</dbReference>
<dbReference type="PANTHER" id="PTHR14002:SF43">
    <property type="entry name" value="DELTA-LIKE PROTEIN"/>
    <property type="match status" value="1"/>
</dbReference>
<evidence type="ECO:0000256" key="8">
    <source>
        <dbReference type="ARBA" id="ARBA00023180"/>
    </source>
</evidence>
<accession>I6TUB8</accession>
<evidence type="ECO:0000256" key="10">
    <source>
        <dbReference type="PROSITE-ProRule" id="PRU00196"/>
    </source>
</evidence>
<dbReference type="InterPro" id="IPR042235">
    <property type="entry name" value="ZP-C_dom"/>
</dbReference>
<dbReference type="SMART" id="SM00241">
    <property type="entry name" value="ZP"/>
    <property type="match status" value="1"/>
</dbReference>
<dbReference type="SUPFAM" id="SSF56487">
    <property type="entry name" value="SRCR-like"/>
    <property type="match status" value="1"/>
</dbReference>
<name>I6TUB8_HALDV</name>
<dbReference type="PROSITE" id="PS01186">
    <property type="entry name" value="EGF_2"/>
    <property type="match status" value="1"/>
</dbReference>
<feature type="disulfide bond" evidence="10">
    <location>
        <begin position="99"/>
        <end position="109"/>
    </location>
</feature>
<dbReference type="PROSITE" id="PS00022">
    <property type="entry name" value="EGF_1"/>
    <property type="match status" value="1"/>
</dbReference>
<dbReference type="InterPro" id="IPR001881">
    <property type="entry name" value="EGF-like_Ca-bd_dom"/>
</dbReference>
<keyword evidence="8" id="KW-0325">Glycoprotein</keyword>
<keyword evidence="2 11" id="KW-0812">Transmembrane</keyword>
<evidence type="ECO:0000256" key="12">
    <source>
        <dbReference type="SAM" id="SignalP"/>
    </source>
</evidence>
<evidence type="ECO:0000259" key="13">
    <source>
        <dbReference type="PROSITE" id="PS50026"/>
    </source>
</evidence>
<evidence type="ECO:0000256" key="9">
    <source>
        <dbReference type="PROSITE-ProRule" id="PRU00076"/>
    </source>
</evidence>
<dbReference type="PROSITE" id="PS51034">
    <property type="entry name" value="ZP_2"/>
    <property type="match status" value="1"/>
</dbReference>
<dbReference type="SMART" id="SM00202">
    <property type="entry name" value="SR"/>
    <property type="match status" value="1"/>
</dbReference>
<evidence type="ECO:0000313" key="16">
    <source>
        <dbReference type="EMBL" id="AFM78689.1"/>
    </source>
</evidence>
<comment type="subcellular location">
    <subcellularLocation>
        <location evidence="1">Membrane</location>
        <topology evidence="1">Single-pass membrane protein</topology>
    </subcellularLocation>
</comment>
<keyword evidence="4" id="KW-0677">Repeat</keyword>
<dbReference type="Gene3D" id="2.60.40.4100">
    <property type="entry name" value="Zona pellucida, ZP-C domain"/>
    <property type="match status" value="1"/>
</dbReference>
<feature type="transmembrane region" description="Helical" evidence="11">
    <location>
        <begin position="504"/>
        <end position="524"/>
    </location>
</feature>
<dbReference type="SUPFAM" id="SSF57196">
    <property type="entry name" value="EGF/Laminin"/>
    <property type="match status" value="2"/>
</dbReference>
<reference evidence="16" key="1">
    <citation type="submission" date="2012-04" db="EMBL/GenBank/DDBJ databases">
        <title>Molecular cloning and expression analysis of predicted protein from small abalone, Haliotis diversicolor.</title>
        <authorList>
            <person name="Bai R.Y."/>
            <person name="Ke C.H."/>
        </authorList>
    </citation>
    <scope>NUCLEOTIDE SEQUENCE</scope>
</reference>
<feature type="signal peptide" evidence="12">
    <location>
        <begin position="1"/>
        <end position="16"/>
    </location>
</feature>
<sequence length="546" mass="59169">MSQPETVLLLLVFVLAQVEDALQDGKVSLILGPDPHTGLVQITHGGRTGLVCDDGFDVHAAEIACRQAGYPTTNPKVVVAGKFHALPPSMTYILDDIKCFGNEATLSDCQHSPWFVEDCGSGETVAVFCEDNPCASSPCGHNASCTKITSHNFLCTCTSGYTGSHCESDIDECAIQNGGCSHRCVNDFDGYRCECPDVELDLSSDHHSCVATGESISCTSQSMTIGFDKGHFPGLHAQHVTLTDPTCRATSNGTHVIVTAPLGGCGTKSTNLGGKIMYANVVKSREEVIDGVISHVRDIEVPFQCIVPLSENLEVPLRVDREVLTFSAEARGQFDTRLELFQDGTYQQTVPNSFLMTPGDVVHAQISLSSNGSDVRPVPVLCIATPTRNISYNVYDLIDKGCGIDTTLTFHSSNDDAKVQFSFEAFKYLDNSPAVFLHCDVTMCLTSDKTSRCSQNCSATHRNRRSLRYSSDKGGNRWPDSNVRIFAGALPMVDESSLSQSTTVLTTGIVTSLLSLTFLLSVFVKQGYVKSTQKHVMYQPYSSVWT</sequence>
<keyword evidence="3 12" id="KW-0732">Signal</keyword>
<evidence type="ECO:0000256" key="6">
    <source>
        <dbReference type="ARBA" id="ARBA00023136"/>
    </source>
</evidence>
<evidence type="ECO:0000259" key="15">
    <source>
        <dbReference type="PROSITE" id="PS51034"/>
    </source>
</evidence>
<dbReference type="PROSITE" id="PS50287">
    <property type="entry name" value="SRCR_2"/>
    <property type="match status" value="1"/>
</dbReference>
<dbReference type="FunFam" id="3.10.250.10:FF:000016">
    <property type="entry name" value="Scavenger receptor cysteine-rich protein type 12"/>
    <property type="match status" value="1"/>
</dbReference>
<dbReference type="EMBL" id="JQ906781">
    <property type="protein sequence ID" value="AFM78689.1"/>
    <property type="molecule type" value="mRNA"/>
</dbReference>
<evidence type="ECO:0000256" key="4">
    <source>
        <dbReference type="ARBA" id="ARBA00022737"/>
    </source>
</evidence>
<keyword evidence="9" id="KW-0245">EGF-like domain</keyword>
<comment type="caution">
    <text evidence="10">Lacks conserved residue(s) required for the propagation of feature annotation.</text>
</comment>